<proteinExistence type="predicted"/>
<evidence type="ECO:0000256" key="3">
    <source>
        <dbReference type="ARBA" id="ARBA00022679"/>
    </source>
</evidence>
<dbReference type="InterPro" id="IPR016039">
    <property type="entry name" value="Thiolase-like"/>
</dbReference>
<dbReference type="InterPro" id="IPR049552">
    <property type="entry name" value="PKS_DH_N"/>
</dbReference>
<dbReference type="GO" id="GO:0004312">
    <property type="term" value="F:fatty acid synthase activity"/>
    <property type="evidence" value="ECO:0007669"/>
    <property type="project" value="TreeGrafter"/>
</dbReference>
<dbReference type="Pfam" id="PF00109">
    <property type="entry name" value="ketoacyl-synt"/>
    <property type="match status" value="1"/>
</dbReference>
<dbReference type="InterPro" id="IPR057326">
    <property type="entry name" value="KR_dom"/>
</dbReference>
<dbReference type="GO" id="GO:0006633">
    <property type="term" value="P:fatty acid biosynthetic process"/>
    <property type="evidence" value="ECO:0007669"/>
    <property type="project" value="TreeGrafter"/>
</dbReference>
<dbReference type="Pfam" id="PF00698">
    <property type="entry name" value="Acyl_transf_1"/>
    <property type="match status" value="1"/>
</dbReference>
<dbReference type="InterPro" id="IPR020841">
    <property type="entry name" value="PKS_Beta-ketoAc_synthase_dom"/>
</dbReference>
<comment type="caution">
    <text evidence="9">The sequence shown here is derived from an EMBL/GenBank/DDBJ whole genome shotgun (WGS) entry which is preliminary data.</text>
</comment>
<dbReference type="Gene3D" id="3.10.129.110">
    <property type="entry name" value="Polyketide synthase dehydratase"/>
    <property type="match status" value="1"/>
</dbReference>
<feature type="domain" description="Ketosynthase family 3 (KS3)" evidence="7">
    <location>
        <begin position="4"/>
        <end position="457"/>
    </location>
</feature>
<dbReference type="InterPro" id="IPR009081">
    <property type="entry name" value="PP-bd_ACP"/>
</dbReference>
<evidence type="ECO:0000256" key="1">
    <source>
        <dbReference type="ARBA" id="ARBA00022450"/>
    </source>
</evidence>
<evidence type="ECO:0000256" key="4">
    <source>
        <dbReference type="ARBA" id="ARBA00023315"/>
    </source>
</evidence>
<dbReference type="Pfam" id="PF02801">
    <property type="entry name" value="Ketoacyl-synt_C"/>
    <property type="match status" value="1"/>
</dbReference>
<dbReference type="SMART" id="SM00826">
    <property type="entry name" value="PKS_DH"/>
    <property type="match status" value="1"/>
</dbReference>
<dbReference type="SMART" id="SM00825">
    <property type="entry name" value="PKS_KS"/>
    <property type="match status" value="1"/>
</dbReference>
<keyword evidence="3" id="KW-0808">Transferase</keyword>
<dbReference type="InterPro" id="IPR049551">
    <property type="entry name" value="PKS_DH_C"/>
</dbReference>
<dbReference type="PROSITE" id="PS52004">
    <property type="entry name" value="KS3_2"/>
    <property type="match status" value="1"/>
</dbReference>
<dbReference type="PANTHER" id="PTHR43775:SF51">
    <property type="entry name" value="INACTIVE PHENOLPHTHIOCEROL SYNTHESIS POLYKETIDE SYNTHASE TYPE I PKS1-RELATED"/>
    <property type="match status" value="1"/>
</dbReference>
<accession>A0A2P8HD44</accession>
<feature type="active site" description="Proton donor; for dehydratase activity" evidence="5">
    <location>
        <position position="1595"/>
    </location>
</feature>
<reference evidence="9 10" key="1">
    <citation type="submission" date="2018-03" db="EMBL/GenBank/DDBJ databases">
        <title>Genomic Encyclopedia of Type Strains, Phase III (KMG-III): the genomes of soil and plant-associated and newly described type strains.</title>
        <authorList>
            <person name="Whitman W."/>
        </authorList>
    </citation>
    <scope>NUCLEOTIDE SEQUENCE [LARGE SCALE GENOMIC DNA]</scope>
    <source>
        <strain evidence="9 10">CGMCC 4.7097</strain>
    </source>
</reference>
<evidence type="ECO:0000256" key="5">
    <source>
        <dbReference type="PROSITE-ProRule" id="PRU01363"/>
    </source>
</evidence>
<feature type="region of interest" description="C-terminal hotdog fold" evidence="5">
    <location>
        <begin position="1538"/>
        <end position="1673"/>
    </location>
</feature>
<sequence>MSSGESVAVVGLACRYPDADDPAGLWETVVGRRRAFRLLPDRRLGAGYRGTEADQTYVTHAGLLRGWEFDRHRFEVPGLLFRTVDQTHWLALQTCAEALSDAGFPDAAGLDRDRAGVVLGNSLTGEFSRAAQLRLRWPFVRRAAASALSGAGVADEQAEHALALLRDLVRDPFPEPGDETLAGALSNTIAGRVCNHFDLHGTGYTVDGACSSSLLAVITACRALASRELDFALAGGVDLSLDPFELVGFARLGALAEGRRMRVYDAEPTGFLPGEGCGVVALMRADDARRAGLRVYAEVSGWGTSSDGSGGLTRPETSGLVRAMERAYAMAGVDPASVDLVEGHGTGTAVGDRVELSALNRFRAGAATRAALGSVKANVGHTKAAAGVAGLIKAALALHHRVLPPTTGCEDPHPLVTGPNSTVRVLAGPEPWPDRAPVAGVSAMGFGGINAHVVLSGGGGSGVVPEPVLRWSRPLPAHEIVLLTAPDRDELAARLDVLAAKAGCLSAAELHDLAATRYRAAAHDHPLRCLLVSDSPERLARVAERASRRVREWDSTLLVDREEGFVLARGVAHRVGLLFPGQAAPVRAHLDDWARDLAVPGIPDGVRLRDGATATAVAQPAIVRQSLAALALLAELGCDAVAAVGHSLGEITALVWAGALSAEEGLRLAATRGRVMDEHGRAGTAMASIGLPLAAIEELAGSTPFVVAGLNAPDHVTIAGQAADVRQVAERAVRAKARAKVLAVSHAFHTEAMRPAAAPFAEELRRVRLGPPLRTVFSTVTGDRLDPGTDLRSLLVDQLTAQVRFADALAALTAECDLLVETGPGTTLTSLVTGLPAVSLDPGGSGREHAIALAALTAVSACDLGRWFGDRAHRHLDLDTPITLLANPTETEPAPVVRPPEHAPTVDTDPVRVLRAHLSRTLELPLDGIRPDRRLLADLHLNSLQVVQLVAEAADLMGRRVPVLPPSLETMTVGELALLVASRPPVDETTDAVDGVRPWVRSFEHRWEPWTPMAPAGEVRWTVPAAAPRWLHDAARRSGTEGADRDGLVVWLGDDAEVSAVADAVRTIGAHRPDLLVVLHHGHPAAPAVANSAAVELASCTATSIELPVGARDVDLRLAWIGGPLRVDAAGGVRREVTTVRPAAPGGPLPVGPGDVCLASGGVDGITARCAEALALTTGCTLVFVGRSPREAPRVAAGLVALDRRITAHYVECDITDPDRLRTAVAAAEAHGPVRAVLHGAAVNEPRPLGAVTGATLAATLAPKVTGLRNLLAAVAEPPALLVGFGSIIGRRGLPGQAEYCVANDWLRADLERWSAANPACRTRVLEWSVWSDVGMGARMGVLDSLRDRGITPIDPAEGVAAMLAALADEGAPVTQLVAGRFPDGPTLSVAGPPFAPLRFSAAPLVRVAGVEAVLGPVVSTGSDPYLDDHRVDGVPVLPAVVGLEAMAQAAAAVVGDRESWEFTDVELSSPVMVNPHEPRALRVAALARDEAGSPVDVVLRDGSDGFATDRLRAVVRCAPPAPHGTAATTTPPRRDGPHGFYGPLLFHTGRMCRLVDYEHLSAFRVRAWVRSGPEHWFSEHHAPRLLLGDPGVHDAGIHVLLACLPHRRALPVAAERLVVWRHPTGMVLVTAEERSHDGDDYVYDLRLSDQDGAPVARWDGLRLRAFGDRPWAGPVPARLVGPLLSRRLSELGIADRLELESTEDGVVARGDAPAGVGWAGDSRTAAARALLDLGLPGDAEVVVDRTTDDGVLVGGTDAARVVTFTGARTVAVALPRRCERGA</sequence>
<keyword evidence="10" id="KW-1185">Reference proteome</keyword>
<evidence type="ECO:0000313" key="9">
    <source>
        <dbReference type="EMBL" id="PSL44128.1"/>
    </source>
</evidence>
<dbReference type="SUPFAM" id="SSF51735">
    <property type="entry name" value="NAD(P)-binding Rossmann-fold domains"/>
    <property type="match status" value="1"/>
</dbReference>
<evidence type="ECO:0000313" key="10">
    <source>
        <dbReference type="Proteomes" id="UP000241118"/>
    </source>
</evidence>
<dbReference type="SMART" id="SM00822">
    <property type="entry name" value="PKS_KR"/>
    <property type="match status" value="1"/>
</dbReference>
<dbReference type="InterPro" id="IPR042104">
    <property type="entry name" value="PKS_dehydratase_sf"/>
</dbReference>
<dbReference type="Proteomes" id="UP000241118">
    <property type="component" value="Unassembled WGS sequence"/>
</dbReference>
<dbReference type="PROSITE" id="PS50075">
    <property type="entry name" value="CARRIER"/>
    <property type="match status" value="1"/>
</dbReference>
<dbReference type="Gene3D" id="3.40.47.10">
    <property type="match status" value="1"/>
</dbReference>
<dbReference type="Gene3D" id="3.40.366.10">
    <property type="entry name" value="Malonyl-Coenzyme A Acyl Carrier Protein, domain 2"/>
    <property type="match status" value="1"/>
</dbReference>
<dbReference type="CDD" id="cd00833">
    <property type="entry name" value="PKS"/>
    <property type="match status" value="1"/>
</dbReference>
<dbReference type="InterPro" id="IPR001227">
    <property type="entry name" value="Ac_transferase_dom_sf"/>
</dbReference>
<feature type="domain" description="PKS/mFAS DH" evidence="8">
    <location>
        <begin position="1393"/>
        <end position="1673"/>
    </location>
</feature>
<feature type="active site" description="Proton acceptor; for dehydratase activity" evidence="5">
    <location>
        <position position="1430"/>
    </location>
</feature>
<dbReference type="Pfam" id="PF08659">
    <property type="entry name" value="KR"/>
    <property type="match status" value="1"/>
</dbReference>
<dbReference type="Pfam" id="PF14765">
    <property type="entry name" value="PS-DH"/>
    <property type="match status" value="1"/>
</dbReference>
<dbReference type="InterPro" id="IPR049900">
    <property type="entry name" value="PKS_mFAS_DH"/>
</dbReference>
<dbReference type="InterPro" id="IPR036291">
    <property type="entry name" value="NAD(P)-bd_dom_sf"/>
</dbReference>
<dbReference type="SUPFAM" id="SSF52151">
    <property type="entry name" value="FabD/lysophospholipase-like"/>
    <property type="match status" value="1"/>
</dbReference>
<keyword evidence="1" id="KW-0596">Phosphopantetheine</keyword>
<protein>
    <submittedName>
        <fullName evidence="9">Enediyne polyketide synthase</fullName>
    </submittedName>
</protein>
<dbReference type="InterPro" id="IPR036736">
    <property type="entry name" value="ACP-like_sf"/>
</dbReference>
<dbReference type="PROSITE" id="PS52019">
    <property type="entry name" value="PKS_MFAS_DH"/>
    <property type="match status" value="1"/>
</dbReference>
<organism evidence="9 10">
    <name type="scientific">Saccharothrix carnea</name>
    <dbReference type="NCBI Taxonomy" id="1280637"/>
    <lineage>
        <taxon>Bacteria</taxon>
        <taxon>Bacillati</taxon>
        <taxon>Actinomycetota</taxon>
        <taxon>Actinomycetes</taxon>
        <taxon>Pseudonocardiales</taxon>
        <taxon>Pseudonocardiaceae</taxon>
        <taxon>Saccharothrix</taxon>
    </lineage>
</organism>
<feature type="region of interest" description="N-terminal hotdog fold" evidence="5">
    <location>
        <begin position="1393"/>
        <end position="1523"/>
    </location>
</feature>
<dbReference type="PANTHER" id="PTHR43775">
    <property type="entry name" value="FATTY ACID SYNTHASE"/>
    <property type="match status" value="1"/>
</dbReference>
<keyword evidence="4" id="KW-0012">Acyltransferase</keyword>
<dbReference type="InterPro" id="IPR016035">
    <property type="entry name" value="Acyl_Trfase/lysoPLipase"/>
</dbReference>
<dbReference type="InterPro" id="IPR013968">
    <property type="entry name" value="PKS_KR"/>
</dbReference>
<evidence type="ECO:0000259" key="7">
    <source>
        <dbReference type="PROSITE" id="PS52004"/>
    </source>
</evidence>
<keyword evidence="2" id="KW-0597">Phosphoprotein</keyword>
<dbReference type="Gene3D" id="3.40.50.720">
    <property type="entry name" value="NAD(P)-binding Rossmann-like Domain"/>
    <property type="match status" value="1"/>
</dbReference>
<dbReference type="InterPro" id="IPR050091">
    <property type="entry name" value="PKS_NRPS_Biosynth_Enz"/>
</dbReference>
<dbReference type="Gene3D" id="1.10.1200.10">
    <property type="entry name" value="ACP-like"/>
    <property type="match status" value="1"/>
</dbReference>
<dbReference type="RefSeq" id="WP_181320769.1">
    <property type="nucleotide sequence ID" value="NZ_PYAX01000029.1"/>
</dbReference>
<dbReference type="SUPFAM" id="SSF55048">
    <property type="entry name" value="Probable ACP-binding domain of malonyl-CoA ACP transacylase"/>
    <property type="match status" value="1"/>
</dbReference>
<evidence type="ECO:0000259" key="6">
    <source>
        <dbReference type="PROSITE" id="PS50075"/>
    </source>
</evidence>
<dbReference type="InterPro" id="IPR016036">
    <property type="entry name" value="Malonyl_transacylase_ACP-bd"/>
</dbReference>
<dbReference type="InterPro" id="IPR014031">
    <property type="entry name" value="Ketoacyl_synth_C"/>
</dbReference>
<dbReference type="InterPro" id="IPR020807">
    <property type="entry name" value="PKS_DH"/>
</dbReference>
<feature type="domain" description="Carrier" evidence="6">
    <location>
        <begin position="905"/>
        <end position="984"/>
    </location>
</feature>
<dbReference type="InterPro" id="IPR014030">
    <property type="entry name" value="Ketoacyl_synth_N"/>
</dbReference>
<dbReference type="InterPro" id="IPR014043">
    <property type="entry name" value="Acyl_transferase_dom"/>
</dbReference>
<gene>
    <name evidence="9" type="ORF">B0I31_12940</name>
</gene>
<dbReference type="Pfam" id="PF21089">
    <property type="entry name" value="PKS_DH_N"/>
    <property type="match status" value="1"/>
</dbReference>
<dbReference type="SMART" id="SM00827">
    <property type="entry name" value="PKS_AT"/>
    <property type="match status" value="1"/>
</dbReference>
<dbReference type="EMBL" id="PYAX01000029">
    <property type="protein sequence ID" value="PSL44128.1"/>
    <property type="molecule type" value="Genomic_DNA"/>
</dbReference>
<evidence type="ECO:0000259" key="8">
    <source>
        <dbReference type="PROSITE" id="PS52019"/>
    </source>
</evidence>
<dbReference type="SUPFAM" id="SSF53901">
    <property type="entry name" value="Thiolase-like"/>
    <property type="match status" value="1"/>
</dbReference>
<evidence type="ECO:0000256" key="2">
    <source>
        <dbReference type="ARBA" id="ARBA00022553"/>
    </source>
</evidence>
<dbReference type="SUPFAM" id="SSF47336">
    <property type="entry name" value="ACP-like"/>
    <property type="match status" value="1"/>
</dbReference>
<name>A0A2P8HD44_SACCR</name>